<sequence>MNIAVRIPPRKKTRLTPVVTKVQPSHSGAHGKAKILTPDQLQTALGKCDESTFPTRDRLMLLLSHYAALRAQEIAYLEYEDICDVEGRIVGTLHVSKKAGKYGKERDIPMHPVLLKALKAYCAEAEITDGPIFFSRFGEQMTPNAVQKQIKAIYKACNFKGASSHSGRRGFITRLARSAGQEECSLVDVQKLAGHASLTTTALYIDASPQAKRLVMAL</sequence>
<dbReference type="PROSITE" id="PS51898">
    <property type="entry name" value="TYR_RECOMBINASE"/>
    <property type="match status" value="1"/>
</dbReference>
<comment type="caution">
    <text evidence="6">The sequence shown here is derived from an EMBL/GenBank/DDBJ whole genome shotgun (WGS) entry which is preliminary data.</text>
</comment>
<keyword evidence="7" id="KW-1185">Reference proteome</keyword>
<dbReference type="GO" id="GO:0006310">
    <property type="term" value="P:DNA recombination"/>
    <property type="evidence" value="ECO:0007669"/>
    <property type="project" value="UniProtKB-KW"/>
</dbReference>
<dbReference type="InterPro" id="IPR050090">
    <property type="entry name" value="Tyrosine_recombinase_XerCD"/>
</dbReference>
<dbReference type="AlphaFoldDB" id="A0A942E0R2"/>
<gene>
    <name evidence="6" type="ORF">KEU06_08895</name>
</gene>
<dbReference type="GO" id="GO:0015074">
    <property type="term" value="P:DNA integration"/>
    <property type="evidence" value="ECO:0007669"/>
    <property type="project" value="UniProtKB-KW"/>
</dbReference>
<evidence type="ECO:0000256" key="4">
    <source>
        <dbReference type="ARBA" id="ARBA00023172"/>
    </source>
</evidence>
<evidence type="ECO:0000256" key="1">
    <source>
        <dbReference type="ARBA" id="ARBA00008857"/>
    </source>
</evidence>
<evidence type="ECO:0000256" key="2">
    <source>
        <dbReference type="ARBA" id="ARBA00022908"/>
    </source>
</evidence>
<reference evidence="6" key="1">
    <citation type="submission" date="2021-04" db="EMBL/GenBank/DDBJ databases">
        <title>Pseudaminobacter soli sp. nov., isolated from paddy soil contaminated by heavy metals.</title>
        <authorList>
            <person name="Zhang K."/>
        </authorList>
    </citation>
    <scope>NUCLEOTIDE SEQUENCE</scope>
    <source>
        <strain evidence="6">19-2017</strain>
    </source>
</reference>
<dbReference type="CDD" id="cd00397">
    <property type="entry name" value="DNA_BRE_C"/>
    <property type="match status" value="1"/>
</dbReference>
<dbReference type="EMBL" id="JAGWCR010000004">
    <property type="protein sequence ID" value="MBS3648745.1"/>
    <property type="molecule type" value="Genomic_DNA"/>
</dbReference>
<dbReference type="PANTHER" id="PTHR30349">
    <property type="entry name" value="PHAGE INTEGRASE-RELATED"/>
    <property type="match status" value="1"/>
</dbReference>
<name>A0A942E0R2_9HYPH</name>
<dbReference type="Pfam" id="PF00589">
    <property type="entry name" value="Phage_integrase"/>
    <property type="match status" value="1"/>
</dbReference>
<evidence type="ECO:0000313" key="7">
    <source>
        <dbReference type="Proteomes" id="UP000680348"/>
    </source>
</evidence>
<evidence type="ECO:0000256" key="3">
    <source>
        <dbReference type="ARBA" id="ARBA00023125"/>
    </source>
</evidence>
<keyword evidence="2" id="KW-0229">DNA integration</keyword>
<proteinExistence type="inferred from homology"/>
<dbReference type="Proteomes" id="UP000680348">
    <property type="component" value="Unassembled WGS sequence"/>
</dbReference>
<feature type="domain" description="Tyr recombinase" evidence="5">
    <location>
        <begin position="31"/>
        <end position="217"/>
    </location>
</feature>
<evidence type="ECO:0000259" key="5">
    <source>
        <dbReference type="PROSITE" id="PS51898"/>
    </source>
</evidence>
<dbReference type="Gene3D" id="1.10.443.10">
    <property type="entry name" value="Intergrase catalytic core"/>
    <property type="match status" value="1"/>
</dbReference>
<dbReference type="PANTHER" id="PTHR30349:SF41">
    <property type="entry name" value="INTEGRASE_RECOMBINASE PROTEIN MJ0367-RELATED"/>
    <property type="match status" value="1"/>
</dbReference>
<dbReference type="InterPro" id="IPR002104">
    <property type="entry name" value="Integrase_catalytic"/>
</dbReference>
<dbReference type="SUPFAM" id="SSF56349">
    <property type="entry name" value="DNA breaking-rejoining enzymes"/>
    <property type="match status" value="1"/>
</dbReference>
<keyword evidence="4" id="KW-0233">DNA recombination</keyword>
<accession>A0A942E0R2</accession>
<protein>
    <submittedName>
        <fullName evidence="6">Site-specific integrase</fullName>
    </submittedName>
</protein>
<comment type="similarity">
    <text evidence="1">Belongs to the 'phage' integrase family.</text>
</comment>
<dbReference type="InterPro" id="IPR011010">
    <property type="entry name" value="DNA_brk_join_enz"/>
</dbReference>
<dbReference type="GO" id="GO:0003677">
    <property type="term" value="F:DNA binding"/>
    <property type="evidence" value="ECO:0007669"/>
    <property type="project" value="UniProtKB-KW"/>
</dbReference>
<dbReference type="RefSeq" id="WP_188254309.1">
    <property type="nucleotide sequence ID" value="NZ_JABVCF010000004.1"/>
</dbReference>
<evidence type="ECO:0000313" key="6">
    <source>
        <dbReference type="EMBL" id="MBS3648745.1"/>
    </source>
</evidence>
<keyword evidence="3" id="KW-0238">DNA-binding</keyword>
<dbReference type="InterPro" id="IPR013762">
    <property type="entry name" value="Integrase-like_cat_sf"/>
</dbReference>
<organism evidence="6 7">
    <name type="scientific">Pseudaminobacter soli</name>
    <name type="common">ex Zhang et al. 2022</name>
    <dbReference type="NCBI Taxonomy" id="2831468"/>
    <lineage>
        <taxon>Bacteria</taxon>
        <taxon>Pseudomonadati</taxon>
        <taxon>Pseudomonadota</taxon>
        <taxon>Alphaproteobacteria</taxon>
        <taxon>Hyphomicrobiales</taxon>
        <taxon>Phyllobacteriaceae</taxon>
        <taxon>Pseudaminobacter</taxon>
    </lineage>
</organism>